<sequence>MRDVKKGEEPKSLLEHRVQAHSTYENYPHKDALRVALVQEQNGLCCYCMGRIRATAGSMKIEHWQCQATYPDQQLTYTNLLGACRGGDGQAANEHHCDTRKANRDLKWNPANDAHPIEPRVSYGFDGTISCVDVEFDEQINSVLGLNLPFLRSNRKAVLDVVLKWWRLTPPARRNLQAQIDRRTLEQAEHDPFSPVAVWFLRQKMTGAAQ</sequence>
<proteinExistence type="predicted"/>
<reference evidence="2" key="1">
    <citation type="submission" date="2016-11" db="EMBL/GenBank/DDBJ databases">
        <authorList>
            <person name="Varghese N."/>
            <person name="Submissions S."/>
        </authorList>
    </citation>
    <scope>NUCLEOTIDE SEQUENCE [LARGE SCALE GENOMIC DNA]</scope>
    <source>
        <strain evidence="2">DSM 29327</strain>
    </source>
</reference>
<accession>A0A1M7CM29</accession>
<evidence type="ECO:0000313" key="1">
    <source>
        <dbReference type="EMBL" id="SHL68257.1"/>
    </source>
</evidence>
<organism evidence="1 2">
    <name type="scientific">Roseovarius marisflavi</name>
    <dbReference type="NCBI Taxonomy" id="1054996"/>
    <lineage>
        <taxon>Bacteria</taxon>
        <taxon>Pseudomonadati</taxon>
        <taxon>Pseudomonadota</taxon>
        <taxon>Alphaproteobacteria</taxon>
        <taxon>Rhodobacterales</taxon>
        <taxon>Roseobacteraceae</taxon>
        <taxon>Roseovarius</taxon>
    </lineage>
</organism>
<keyword evidence="2" id="KW-1185">Reference proteome</keyword>
<dbReference type="InterPro" id="IPR013467">
    <property type="entry name" value="HNH78-like"/>
</dbReference>
<dbReference type="Proteomes" id="UP000184191">
    <property type="component" value="Unassembled WGS sequence"/>
</dbReference>
<name>A0A1M7CM29_9RHOB</name>
<gene>
    <name evidence="1" type="ORF">SAMN05444414_12731</name>
</gene>
<dbReference type="RefSeq" id="WP_073200166.1">
    <property type="nucleotide sequence ID" value="NZ_FRBN01000027.1"/>
</dbReference>
<dbReference type="NCBIfam" id="TIGR02646">
    <property type="entry name" value="retron system putative HNH endonuclease"/>
    <property type="match status" value="1"/>
</dbReference>
<dbReference type="AlphaFoldDB" id="A0A1M7CM29"/>
<dbReference type="STRING" id="1054996.SAMN05444414_12731"/>
<protein>
    <submittedName>
        <fullName evidence="1">TIGR02646 family protein</fullName>
    </submittedName>
</protein>
<evidence type="ECO:0000313" key="2">
    <source>
        <dbReference type="Proteomes" id="UP000184191"/>
    </source>
</evidence>
<dbReference type="EMBL" id="FRBN01000027">
    <property type="protein sequence ID" value="SHL68257.1"/>
    <property type="molecule type" value="Genomic_DNA"/>
</dbReference>